<dbReference type="AlphaFoldDB" id="A0A7D6VM01"/>
<dbReference type="InterPro" id="IPR005149">
    <property type="entry name" value="Tscrpt_reg_PadR_N"/>
</dbReference>
<gene>
    <name evidence="2" type="ORF">H0264_11825</name>
</gene>
<protein>
    <submittedName>
        <fullName evidence="2">PadR family transcriptional regulator</fullName>
    </submittedName>
</protein>
<organism evidence="2 3">
    <name type="scientific">Nocardia huaxiensis</name>
    <dbReference type="NCBI Taxonomy" id="2755382"/>
    <lineage>
        <taxon>Bacteria</taxon>
        <taxon>Bacillati</taxon>
        <taxon>Actinomycetota</taxon>
        <taxon>Actinomycetes</taxon>
        <taxon>Mycobacteriales</taxon>
        <taxon>Nocardiaceae</taxon>
        <taxon>Nocardia</taxon>
    </lineage>
</organism>
<keyword evidence="3" id="KW-1185">Reference proteome</keyword>
<dbReference type="SUPFAM" id="SSF46785">
    <property type="entry name" value="Winged helix' DNA-binding domain"/>
    <property type="match status" value="1"/>
</dbReference>
<dbReference type="PANTHER" id="PTHR33169:SF27">
    <property type="entry name" value="TRANSCRIPTIONAL REGULATOR PADR FAMILY PROTEIN"/>
    <property type="match status" value="1"/>
</dbReference>
<dbReference type="Pfam" id="PF03551">
    <property type="entry name" value="PadR"/>
    <property type="match status" value="1"/>
</dbReference>
<evidence type="ECO:0000313" key="2">
    <source>
        <dbReference type="EMBL" id="QLY32836.1"/>
    </source>
</evidence>
<evidence type="ECO:0000313" key="3">
    <source>
        <dbReference type="Proteomes" id="UP000515512"/>
    </source>
</evidence>
<reference evidence="2 3" key="1">
    <citation type="submission" date="2020-07" db="EMBL/GenBank/DDBJ databases">
        <authorList>
            <person name="Zhuang K."/>
            <person name="Ran Y."/>
        </authorList>
    </citation>
    <scope>NUCLEOTIDE SEQUENCE [LARGE SCALE GENOMIC DNA]</scope>
    <source>
        <strain evidence="2 3">WCH-YHL-001</strain>
    </source>
</reference>
<sequence>MEYLARISGGTVPRKQSGPQLTPLAIAVLALLEENPMHPYEMYQLLMNRHEDELIKVRPGSLYHTVARLAEQELVLAEGTDRAGNRPERTIYRIRTAGREALRSRVTEILREPVREYPIFNVALAEAHNLPVDEVITLLRERVTWVDARITEYEALRDWAASREVPRRFWVVIEYVTALSRTEAEWLRGFVAELESGELSWEDFDPVTSERTSAPSQPTLGHDWGAGLTEEDIAAVRRGGAG</sequence>
<dbReference type="Gene3D" id="1.10.10.10">
    <property type="entry name" value="Winged helix-like DNA-binding domain superfamily/Winged helix DNA-binding domain"/>
    <property type="match status" value="1"/>
</dbReference>
<dbReference type="KEGG" id="nhu:H0264_11825"/>
<dbReference type="InterPro" id="IPR036388">
    <property type="entry name" value="WH-like_DNA-bd_sf"/>
</dbReference>
<dbReference type="PANTHER" id="PTHR33169">
    <property type="entry name" value="PADR-FAMILY TRANSCRIPTIONAL REGULATOR"/>
    <property type="match status" value="1"/>
</dbReference>
<dbReference type="InterPro" id="IPR052509">
    <property type="entry name" value="Metal_resp_DNA-bind_regulator"/>
</dbReference>
<feature type="domain" description="Transcription regulator PadR N-terminal" evidence="1">
    <location>
        <begin position="28"/>
        <end position="103"/>
    </location>
</feature>
<dbReference type="EMBL" id="CP059399">
    <property type="protein sequence ID" value="QLY32836.1"/>
    <property type="molecule type" value="Genomic_DNA"/>
</dbReference>
<evidence type="ECO:0000259" key="1">
    <source>
        <dbReference type="Pfam" id="PF03551"/>
    </source>
</evidence>
<name>A0A7D6VM01_9NOCA</name>
<proteinExistence type="predicted"/>
<accession>A0A7D6VM01</accession>
<dbReference type="Proteomes" id="UP000515512">
    <property type="component" value="Chromosome"/>
</dbReference>
<dbReference type="InterPro" id="IPR036390">
    <property type="entry name" value="WH_DNA-bd_sf"/>
</dbReference>